<proteinExistence type="predicted"/>
<keyword evidence="3" id="KW-0732">Signal</keyword>
<dbReference type="EMBL" id="AB771747">
    <property type="protein sequence ID" value="BAN13307.1"/>
    <property type="molecule type" value="Genomic_DNA"/>
</dbReference>
<dbReference type="GO" id="GO:0015979">
    <property type="term" value="P:photosynthesis"/>
    <property type="evidence" value="ECO:0007669"/>
    <property type="project" value="UniProtKB-KW"/>
</dbReference>
<geneLocation type="plasmid" evidence="5">
    <name>CAM</name>
</geneLocation>
<dbReference type="PANTHER" id="PTHR47199:SF2">
    <property type="entry name" value="PHOTOSYSTEM II STABILITY_ASSEMBLY FACTOR HCF136, CHLOROPLASTIC"/>
    <property type="match status" value="1"/>
</dbReference>
<dbReference type="InterPro" id="IPR015943">
    <property type="entry name" value="WD40/YVTN_repeat-like_dom_sf"/>
</dbReference>
<reference evidence="5" key="1">
    <citation type="journal article" date="2012" name="Appl. Environ. Microbiol.">
        <title>Cloning, Baeyer-Villiger biooxidations, and structures of the camphor pathway 2-oxo-Delta(3)-4,5,5-trimethylcyclopentenylacetyl-coenzyme A monooxygenase of Pseudomonas putida ATCC 17453.</title>
        <authorList>
            <person name="Leisch H."/>
            <person name="Shi R."/>
            <person name="Grosse S."/>
            <person name="Morley K."/>
            <person name="Bergeron H."/>
            <person name="Cygler M."/>
            <person name="Iwaki H."/>
            <person name="Hasegawa Y."/>
            <person name="Lau P.C.K."/>
        </authorList>
    </citation>
    <scope>NUCLEOTIDE SEQUENCE</scope>
    <source>
        <strain evidence="5">ATCC 17453</strain>
        <plasmid evidence="5">CAM</plasmid>
    </source>
</reference>
<evidence type="ECO:0000256" key="1">
    <source>
        <dbReference type="ARBA" id="ARBA00022531"/>
    </source>
</evidence>
<dbReference type="SUPFAM" id="SSF110296">
    <property type="entry name" value="Oligoxyloglucan reducing end-specific cellobiohydrolase"/>
    <property type="match status" value="1"/>
</dbReference>
<reference evidence="5" key="2">
    <citation type="journal article" date="2013" name="Appl. Environ. Microbiol.">
        <title>Camphor pathway redux: functional recombinant expression of 2,5- and 3,6-diketocamphane monooxygenases of Pseudomonas putida ATCC 17453 with their cognate flavin reductase catalyzing Baeyer-Villiger reactions.</title>
        <authorList>
            <person name="Iwaki H."/>
            <person name="Grosse S."/>
            <person name="Bergeron H."/>
            <person name="Leisch H."/>
            <person name="Morley K."/>
            <person name="Hasegawa Y."/>
            <person name="Lau P.C.K."/>
        </authorList>
    </citation>
    <scope>NUCLEOTIDE SEQUENCE</scope>
    <source>
        <strain evidence="5">ATCC 17453</strain>
        <plasmid evidence="5">CAM</plasmid>
    </source>
</reference>
<evidence type="ECO:0000256" key="3">
    <source>
        <dbReference type="SAM" id="SignalP"/>
    </source>
</evidence>
<evidence type="ECO:0000256" key="2">
    <source>
        <dbReference type="ARBA" id="ARBA00023276"/>
    </source>
</evidence>
<keyword evidence="1" id="KW-0602">Photosynthesis</keyword>
<sequence length="369" mass="39491">MTVLCKKASWAFIVPCLILAILASPSMAGFMDPLDFAAVEQKDPLNKPFIGSAQSGNNVVVVGPRGLILFSNDAGANWAQARVPVQSDLVAVDMASQSKGWAVGHDGVILATTDGGATWIKQLDGRMAGKQFVGYYRKLLEQGDSSVEAALELVELNYRDGPALPFLDVWFRDEMTGFAVGAFGSIVRTDDGGQSWMPWAHRIANAEGAHLNSVVGIGEDVFIGSERGTLFRLNAELQSFDMLETGYAGTFTGVTGAGGVIVAYGLQGTIYRSTDRGDSWLEVAELPRATINDAFLRGGDQGYVLANQSGELIVSDKRFAKFEVIDTGVSANFTSVLEVADQQLLVTTLQGLAKVSLTDHRMIKVAAQE</sequence>
<evidence type="ECO:0000259" key="4">
    <source>
        <dbReference type="Pfam" id="PF14870"/>
    </source>
</evidence>
<feature type="domain" description="Photosynthesis system II assembly factor Ycf48/Hcf136-like" evidence="4">
    <location>
        <begin position="165"/>
        <end position="292"/>
    </location>
</feature>
<feature type="signal peptide" evidence="3">
    <location>
        <begin position="1"/>
        <end position="28"/>
    </location>
</feature>
<dbReference type="AlphaFoldDB" id="M5AXT8"/>
<evidence type="ECO:0000313" key="5">
    <source>
        <dbReference type="EMBL" id="BAN13307.1"/>
    </source>
</evidence>
<keyword evidence="2" id="KW-0604">Photosystem II</keyword>
<dbReference type="GO" id="GO:0009523">
    <property type="term" value="C:photosystem II"/>
    <property type="evidence" value="ECO:0007669"/>
    <property type="project" value="UniProtKB-KW"/>
</dbReference>
<protein>
    <recommendedName>
        <fullName evidence="4">Photosynthesis system II assembly factor Ycf48/Hcf136-like domain-containing protein</fullName>
    </recommendedName>
</protein>
<name>M5AXT8_PSEPU</name>
<dbReference type="InterPro" id="IPR028203">
    <property type="entry name" value="PSII_CF48-like_dom"/>
</dbReference>
<feature type="domain" description="Photosynthesis system II assembly factor Ycf48/Hcf136-like" evidence="4">
    <location>
        <begin position="75"/>
        <end position="121"/>
    </location>
</feature>
<dbReference type="Pfam" id="PF14870">
    <property type="entry name" value="PSII_BNR"/>
    <property type="match status" value="2"/>
</dbReference>
<organism evidence="5">
    <name type="scientific">Pseudomonas putida</name>
    <name type="common">Arthrobacter siderocapsulatus</name>
    <dbReference type="NCBI Taxonomy" id="303"/>
    <lineage>
        <taxon>Bacteria</taxon>
        <taxon>Pseudomonadati</taxon>
        <taxon>Pseudomonadota</taxon>
        <taxon>Gammaproteobacteria</taxon>
        <taxon>Pseudomonadales</taxon>
        <taxon>Pseudomonadaceae</taxon>
        <taxon>Pseudomonas</taxon>
    </lineage>
</organism>
<accession>M5AXT8</accession>
<dbReference type="Gene3D" id="2.130.10.10">
    <property type="entry name" value="YVTN repeat-like/Quinoprotein amine dehydrogenase"/>
    <property type="match status" value="2"/>
</dbReference>
<keyword evidence="5" id="KW-0614">Plasmid</keyword>
<dbReference type="PANTHER" id="PTHR47199">
    <property type="entry name" value="PHOTOSYSTEM II STABILITY/ASSEMBLY FACTOR HCF136, CHLOROPLASTIC"/>
    <property type="match status" value="1"/>
</dbReference>
<feature type="chain" id="PRO_5004062966" description="Photosynthesis system II assembly factor Ycf48/Hcf136-like domain-containing protein" evidence="3">
    <location>
        <begin position="29"/>
        <end position="369"/>
    </location>
</feature>